<keyword evidence="9" id="KW-1185">Reference proteome</keyword>
<dbReference type="GO" id="GO:0055085">
    <property type="term" value="P:transmembrane transport"/>
    <property type="evidence" value="ECO:0007669"/>
    <property type="project" value="TreeGrafter"/>
</dbReference>
<keyword evidence="6" id="KW-0175">Coiled coil</keyword>
<evidence type="ECO:0000256" key="7">
    <source>
        <dbReference type="SAM" id="Phobius"/>
    </source>
</evidence>
<feature type="transmembrane region" description="Helical" evidence="7">
    <location>
        <begin position="316"/>
        <end position="342"/>
    </location>
</feature>
<keyword evidence="3 7" id="KW-0812">Transmembrane</keyword>
<organism evidence="8 9">
    <name type="scientific">Aliidiomarina shirensis</name>
    <dbReference type="NCBI Taxonomy" id="1048642"/>
    <lineage>
        <taxon>Bacteria</taxon>
        <taxon>Pseudomonadati</taxon>
        <taxon>Pseudomonadota</taxon>
        <taxon>Gammaproteobacteria</taxon>
        <taxon>Alteromonadales</taxon>
        <taxon>Idiomarinaceae</taxon>
        <taxon>Aliidiomarina</taxon>
    </lineage>
</organism>
<comment type="subcellular location">
    <subcellularLocation>
        <location evidence="1">Membrane</location>
        <topology evidence="1">Multi-pass membrane protein</topology>
    </subcellularLocation>
</comment>
<proteinExistence type="inferred from homology"/>
<feature type="transmembrane region" description="Helical" evidence="7">
    <location>
        <begin position="162"/>
        <end position="188"/>
    </location>
</feature>
<feature type="transmembrane region" description="Helical" evidence="7">
    <location>
        <begin position="240"/>
        <end position="267"/>
    </location>
</feature>
<dbReference type="RefSeq" id="WP_126808631.1">
    <property type="nucleotide sequence ID" value="NZ_PIPP01000006.1"/>
</dbReference>
<protein>
    <submittedName>
        <fullName evidence="8">AI-2E family transporter</fullName>
    </submittedName>
</protein>
<name>A0A432WNW3_9GAMM</name>
<feature type="transmembrane region" description="Helical" evidence="7">
    <location>
        <begin position="64"/>
        <end position="85"/>
    </location>
</feature>
<dbReference type="Pfam" id="PF01594">
    <property type="entry name" value="AI-2E_transport"/>
    <property type="match status" value="1"/>
</dbReference>
<evidence type="ECO:0000256" key="3">
    <source>
        <dbReference type="ARBA" id="ARBA00022692"/>
    </source>
</evidence>
<keyword evidence="5 7" id="KW-0472">Membrane</keyword>
<keyword evidence="4 7" id="KW-1133">Transmembrane helix</keyword>
<evidence type="ECO:0000256" key="6">
    <source>
        <dbReference type="SAM" id="Coils"/>
    </source>
</evidence>
<feature type="transmembrane region" description="Helical" evidence="7">
    <location>
        <begin position="35"/>
        <end position="52"/>
    </location>
</feature>
<dbReference type="InterPro" id="IPR002549">
    <property type="entry name" value="AI-2E-like"/>
</dbReference>
<dbReference type="OrthoDB" id="9799225at2"/>
<evidence type="ECO:0000256" key="2">
    <source>
        <dbReference type="ARBA" id="ARBA00009773"/>
    </source>
</evidence>
<evidence type="ECO:0000256" key="1">
    <source>
        <dbReference type="ARBA" id="ARBA00004141"/>
    </source>
</evidence>
<accession>A0A432WNW3</accession>
<evidence type="ECO:0000256" key="5">
    <source>
        <dbReference type="ARBA" id="ARBA00023136"/>
    </source>
</evidence>
<dbReference type="EMBL" id="PIPP01000006">
    <property type="protein sequence ID" value="RUO35474.1"/>
    <property type="molecule type" value="Genomic_DNA"/>
</dbReference>
<gene>
    <name evidence="8" type="ORF">CWE13_11125</name>
</gene>
<sequence length="375" mass="40758">MSKEQKSNTADLSTPIYGLFILAILYTFYLAHEVVLPIVLALLVTLLFSPAVEGMLKRFGIPKAVSALVLLLGLIGGIVGVGAAMSGPILQWAERAPATVSQLFVGESEVQQRIEQLTSTAKQLEEQLNKEMGDEEGETTQTVVLQTESWRSQLAQGAYQTIAGVTLALALTYFLLVSGDRMLLNLAAQLSRRKKAIMMRIVRSGQEQIARYLGVITLTNTAIGVAIGLIAWLVGLPTPVVWGVVVALTRFIPYLGVMIAFAMLTIVSAASFDAIWMIAIVPASFMVISTLVGFFLEPYIHGMRLAVNPVIIFVAIFFWGWLWGPIGVFIAVPLMTVIMVIVSHIPSMQGVYKVLSKSEQLSPHSPKAKKQAQEG</sequence>
<dbReference type="GO" id="GO:0016020">
    <property type="term" value="C:membrane"/>
    <property type="evidence" value="ECO:0007669"/>
    <property type="project" value="UniProtKB-SubCell"/>
</dbReference>
<reference evidence="9" key="1">
    <citation type="journal article" date="2018" name="Front. Microbiol.">
        <title>Genome-Based Analysis Reveals the Taxonomy and Diversity of the Family Idiomarinaceae.</title>
        <authorList>
            <person name="Liu Y."/>
            <person name="Lai Q."/>
            <person name="Shao Z."/>
        </authorList>
    </citation>
    <scope>NUCLEOTIDE SEQUENCE [LARGE SCALE GENOMIC DNA]</scope>
    <source>
        <strain evidence="9">AIS</strain>
    </source>
</reference>
<evidence type="ECO:0000256" key="4">
    <source>
        <dbReference type="ARBA" id="ARBA00022989"/>
    </source>
</evidence>
<feature type="coiled-coil region" evidence="6">
    <location>
        <begin position="107"/>
        <end position="134"/>
    </location>
</feature>
<dbReference type="Proteomes" id="UP000286934">
    <property type="component" value="Unassembled WGS sequence"/>
</dbReference>
<feature type="transmembrane region" description="Helical" evidence="7">
    <location>
        <begin position="209"/>
        <end position="234"/>
    </location>
</feature>
<dbReference type="PANTHER" id="PTHR21716">
    <property type="entry name" value="TRANSMEMBRANE PROTEIN"/>
    <property type="match status" value="1"/>
</dbReference>
<feature type="transmembrane region" description="Helical" evidence="7">
    <location>
        <begin position="12"/>
        <end position="29"/>
    </location>
</feature>
<dbReference type="PANTHER" id="PTHR21716:SF16">
    <property type="entry name" value="BLL1467 PROTEIN"/>
    <property type="match status" value="1"/>
</dbReference>
<evidence type="ECO:0000313" key="8">
    <source>
        <dbReference type="EMBL" id="RUO35474.1"/>
    </source>
</evidence>
<evidence type="ECO:0000313" key="9">
    <source>
        <dbReference type="Proteomes" id="UP000286934"/>
    </source>
</evidence>
<comment type="caution">
    <text evidence="8">The sequence shown here is derived from an EMBL/GenBank/DDBJ whole genome shotgun (WGS) entry which is preliminary data.</text>
</comment>
<feature type="transmembrane region" description="Helical" evidence="7">
    <location>
        <begin position="274"/>
        <end position="296"/>
    </location>
</feature>
<dbReference type="AlphaFoldDB" id="A0A432WNW3"/>
<comment type="similarity">
    <text evidence="2">Belongs to the autoinducer-2 exporter (AI-2E) (TC 2.A.86) family.</text>
</comment>